<sequence length="746" mass="80163">MDLPGSPPSPLYSANSPPESLQSRPHSKRSSTRSGKDRKNHPASRSKELVRLLITEESESHGLRTMVQTLSERLGKEAGRADAAEARAQEAVLRFKQVNDARIAAQREAARAGEELALYKLQLDNAQREIRRAQDLLDALEAQRFEAEESAARARSTARKLKEERLVQIARDEGRVAGIKEGMIRGRALGYEEGRAEGYARWRTTGSRGNRREGSPSNVVPFAEDSFNPRNTVPSSDSAVQSTQDDSIPHAERIVVHSPPTESLRRSPPQNSEIHPILVHNAPASPQHIPLDYPPEGWIPTIEGNRIRLPPPHELSPSPFSPSQLPSHTPPPTHILPPAPEGTPEPLMIPPPSHRMTSDHEPLTSNNVRPRMVRRRRSSDSQSTTFSQFDLVSLPSEPSARPNVGPRPNVLSAIIEESTPSASPAYVPAPAPRMPSPVTIPTPEAPTPILPHVPQEEYYRRPVSTSSRDSSVRPIPSRNQLRPTTSSPKGSISSNASIPIAVVPPSRPESSRSGYGPAEQGMLSANDAEHTSAPVPSPEPPLPIHVNDGNLPPGFVPIGGPPAAPNSSQTPGMTPAMYGLYHPADGEGSDNFPQATEPVVVPMSTTGAKRYSRTAMQPDSSSDDSQSRPLSSDSSSSSSSMDSFTTPPQRRKPLAAAAYATAPTPPNVTYPLPQSRPSTSRTSSAPRVVGDSPQTSTLTGARVPLPASSVGSPRSVYTRASRRGGSTTVGPTSPVMVPNRVIDSLD</sequence>
<accession>A0A0C3SED0</accession>
<feature type="compositionally biased region" description="Basic residues" evidence="2">
    <location>
        <begin position="25"/>
        <end position="44"/>
    </location>
</feature>
<keyword evidence="4" id="KW-1185">Reference proteome</keyword>
<dbReference type="EMBL" id="KN840455">
    <property type="protein sequence ID" value="KIP10395.1"/>
    <property type="molecule type" value="Genomic_DNA"/>
</dbReference>
<feature type="compositionally biased region" description="Pro residues" evidence="2">
    <location>
        <begin position="437"/>
        <end position="451"/>
    </location>
</feature>
<protein>
    <submittedName>
        <fullName evidence="3">Uncharacterized protein</fullName>
    </submittedName>
</protein>
<feature type="compositionally biased region" description="Low complexity" evidence="2">
    <location>
        <begin position="619"/>
        <end position="643"/>
    </location>
</feature>
<reference evidence="3 4" key="1">
    <citation type="journal article" date="2014" name="PLoS Genet.">
        <title>Analysis of the Phlebiopsis gigantea genome, transcriptome and secretome provides insight into its pioneer colonization strategies of wood.</title>
        <authorList>
            <person name="Hori C."/>
            <person name="Ishida T."/>
            <person name="Igarashi K."/>
            <person name="Samejima M."/>
            <person name="Suzuki H."/>
            <person name="Master E."/>
            <person name="Ferreira P."/>
            <person name="Ruiz-Duenas F.J."/>
            <person name="Held B."/>
            <person name="Canessa P."/>
            <person name="Larrondo L.F."/>
            <person name="Schmoll M."/>
            <person name="Druzhinina I.S."/>
            <person name="Kubicek C.P."/>
            <person name="Gaskell J.A."/>
            <person name="Kersten P."/>
            <person name="St John F."/>
            <person name="Glasner J."/>
            <person name="Sabat G."/>
            <person name="Splinter BonDurant S."/>
            <person name="Syed K."/>
            <person name="Yadav J."/>
            <person name="Mgbeahuruike A.C."/>
            <person name="Kovalchuk A."/>
            <person name="Asiegbu F.O."/>
            <person name="Lackner G."/>
            <person name="Hoffmeister D."/>
            <person name="Rencoret J."/>
            <person name="Gutierrez A."/>
            <person name="Sun H."/>
            <person name="Lindquist E."/>
            <person name="Barry K."/>
            <person name="Riley R."/>
            <person name="Grigoriev I.V."/>
            <person name="Henrissat B."/>
            <person name="Kues U."/>
            <person name="Berka R.M."/>
            <person name="Martinez A.T."/>
            <person name="Covert S.F."/>
            <person name="Blanchette R.A."/>
            <person name="Cullen D."/>
        </authorList>
    </citation>
    <scope>NUCLEOTIDE SEQUENCE [LARGE SCALE GENOMIC DNA]</scope>
    <source>
        <strain evidence="3 4">11061_1 CR5-6</strain>
    </source>
</reference>
<keyword evidence="1" id="KW-0175">Coiled coil</keyword>
<feature type="compositionally biased region" description="Polar residues" evidence="2">
    <location>
        <begin position="228"/>
        <end position="246"/>
    </location>
</feature>
<dbReference type="HOGENOM" id="CLU_021927_0_0_1"/>
<feature type="region of interest" description="Disordered" evidence="2">
    <location>
        <begin position="203"/>
        <end position="251"/>
    </location>
</feature>
<proteinExistence type="predicted"/>
<feature type="compositionally biased region" description="Polar residues" evidence="2">
    <location>
        <begin position="477"/>
        <end position="497"/>
    </location>
</feature>
<dbReference type="STRING" id="745531.A0A0C3SED0"/>
<dbReference type="AlphaFoldDB" id="A0A0C3SED0"/>
<feature type="compositionally biased region" description="Pro residues" evidence="2">
    <location>
        <begin position="328"/>
        <end position="353"/>
    </location>
</feature>
<evidence type="ECO:0000313" key="3">
    <source>
        <dbReference type="EMBL" id="KIP10395.1"/>
    </source>
</evidence>
<name>A0A0C3SED0_PHLG1</name>
<evidence type="ECO:0000313" key="4">
    <source>
        <dbReference type="Proteomes" id="UP000053257"/>
    </source>
</evidence>
<dbReference type="OrthoDB" id="3268221at2759"/>
<evidence type="ECO:0000256" key="1">
    <source>
        <dbReference type="SAM" id="Coils"/>
    </source>
</evidence>
<feature type="compositionally biased region" description="Low complexity" evidence="2">
    <location>
        <begin position="315"/>
        <end position="327"/>
    </location>
</feature>
<feature type="compositionally biased region" description="Pro residues" evidence="2">
    <location>
        <begin position="1"/>
        <end position="10"/>
    </location>
</feature>
<gene>
    <name evidence="3" type="ORF">PHLGIDRAFT_33918</name>
</gene>
<feature type="region of interest" description="Disordered" evidence="2">
    <location>
        <begin position="437"/>
        <end position="746"/>
    </location>
</feature>
<dbReference type="Proteomes" id="UP000053257">
    <property type="component" value="Unassembled WGS sequence"/>
</dbReference>
<organism evidence="3 4">
    <name type="scientific">Phlebiopsis gigantea (strain 11061_1 CR5-6)</name>
    <name type="common">White-rot fungus</name>
    <name type="synonym">Peniophora gigantea</name>
    <dbReference type="NCBI Taxonomy" id="745531"/>
    <lineage>
        <taxon>Eukaryota</taxon>
        <taxon>Fungi</taxon>
        <taxon>Dikarya</taxon>
        <taxon>Basidiomycota</taxon>
        <taxon>Agaricomycotina</taxon>
        <taxon>Agaricomycetes</taxon>
        <taxon>Polyporales</taxon>
        <taxon>Phanerochaetaceae</taxon>
        <taxon>Phlebiopsis</taxon>
    </lineage>
</organism>
<feature type="region of interest" description="Disordered" evidence="2">
    <location>
        <begin position="1"/>
        <end position="48"/>
    </location>
</feature>
<feature type="compositionally biased region" description="Low complexity" evidence="2">
    <location>
        <begin position="675"/>
        <end position="687"/>
    </location>
</feature>
<feature type="compositionally biased region" description="Low complexity" evidence="2">
    <location>
        <begin position="380"/>
        <end position="390"/>
    </location>
</feature>
<evidence type="ECO:0000256" key="2">
    <source>
        <dbReference type="SAM" id="MobiDB-lite"/>
    </source>
</evidence>
<feature type="coiled-coil region" evidence="1">
    <location>
        <begin position="109"/>
        <end position="164"/>
    </location>
</feature>
<feature type="region of interest" description="Disordered" evidence="2">
    <location>
        <begin position="308"/>
        <end position="408"/>
    </location>
</feature>
<feature type="compositionally biased region" description="Polar residues" evidence="2">
    <location>
        <begin position="12"/>
        <end position="24"/>
    </location>
</feature>